<sequence>MAEQLPLGAVRTAGGDVVVPASRRADGSTRKPIRIRQGYVPQDEVPKYKTVAQRADDAVDALPLEKLSLGQKGEQRPRGSARVPRQERGERQSQKAEAAKADSEAKESAGDRQQQLKRQLTKINKQLKEIAKLQDAETSSLTQQQEQKVARKSALQQQRSEIIAELNGATVTKSSASATGLRPKVAISL</sequence>
<evidence type="ECO:0000259" key="2">
    <source>
        <dbReference type="SMART" id="SM01273"/>
    </source>
</evidence>
<organism evidence="3 4">
    <name type="scientific">Phytophthora lilii</name>
    <dbReference type="NCBI Taxonomy" id="2077276"/>
    <lineage>
        <taxon>Eukaryota</taxon>
        <taxon>Sar</taxon>
        <taxon>Stramenopiles</taxon>
        <taxon>Oomycota</taxon>
        <taxon>Peronosporomycetes</taxon>
        <taxon>Peronosporales</taxon>
        <taxon>Peronosporaceae</taxon>
        <taxon>Phytophthora</taxon>
    </lineage>
</organism>
<dbReference type="GO" id="GO:1903259">
    <property type="term" value="P:exon-exon junction complex disassembly"/>
    <property type="evidence" value="ECO:0007669"/>
    <property type="project" value="InterPro"/>
</dbReference>
<proteinExistence type="predicted"/>
<dbReference type="PANTHER" id="PTHR22959:SF0">
    <property type="entry name" value="PARTNER OF Y14 AND MAGO"/>
    <property type="match status" value="1"/>
</dbReference>
<dbReference type="InterPro" id="IPR036348">
    <property type="entry name" value="WIBG_N_sf"/>
</dbReference>
<protein>
    <submittedName>
        <fullName evidence="3">Unnamed protein product</fullName>
    </submittedName>
</protein>
<evidence type="ECO:0000313" key="3">
    <source>
        <dbReference type="EMBL" id="GMF10291.1"/>
    </source>
</evidence>
<dbReference type="InterPro" id="IPR039333">
    <property type="entry name" value="PYM1"/>
</dbReference>
<gene>
    <name evidence="3" type="ORF">Plil01_000111500</name>
</gene>
<feature type="region of interest" description="Disordered" evidence="1">
    <location>
        <begin position="20"/>
        <end position="48"/>
    </location>
</feature>
<name>A0A9W6TDE2_9STRA</name>
<accession>A0A9W6TDE2</accession>
<evidence type="ECO:0000313" key="4">
    <source>
        <dbReference type="Proteomes" id="UP001165083"/>
    </source>
</evidence>
<keyword evidence="4" id="KW-1185">Reference proteome</keyword>
<reference evidence="3" key="1">
    <citation type="submission" date="2023-04" db="EMBL/GenBank/DDBJ databases">
        <title>Phytophthora lilii NBRC 32176.</title>
        <authorList>
            <person name="Ichikawa N."/>
            <person name="Sato H."/>
            <person name="Tonouchi N."/>
        </authorList>
    </citation>
    <scope>NUCLEOTIDE SEQUENCE</scope>
    <source>
        <strain evidence="3">NBRC 32176</strain>
    </source>
</reference>
<dbReference type="OrthoDB" id="21625at2759"/>
<dbReference type="PANTHER" id="PTHR22959">
    <property type="entry name" value="PYM PROTEIN"/>
    <property type="match status" value="1"/>
</dbReference>
<dbReference type="EMBL" id="BSXW01000036">
    <property type="protein sequence ID" value="GMF10291.1"/>
    <property type="molecule type" value="Genomic_DNA"/>
</dbReference>
<dbReference type="Proteomes" id="UP001165083">
    <property type="component" value="Unassembled WGS sequence"/>
</dbReference>
<dbReference type="AlphaFoldDB" id="A0A9W6TDE2"/>
<dbReference type="SMART" id="SM01273">
    <property type="entry name" value="Mago-bind"/>
    <property type="match status" value="1"/>
</dbReference>
<dbReference type="InterPro" id="IPR015362">
    <property type="entry name" value="WIBG_mago-bd"/>
</dbReference>
<feature type="compositionally biased region" description="Basic and acidic residues" evidence="1">
    <location>
        <begin position="84"/>
        <end position="110"/>
    </location>
</feature>
<dbReference type="Pfam" id="PF09282">
    <property type="entry name" value="Mago-bind"/>
    <property type="match status" value="1"/>
</dbReference>
<feature type="region of interest" description="Disordered" evidence="1">
    <location>
        <begin position="63"/>
        <end position="116"/>
    </location>
</feature>
<dbReference type="GO" id="GO:0035145">
    <property type="term" value="C:exon-exon junction complex"/>
    <property type="evidence" value="ECO:0007669"/>
    <property type="project" value="TreeGrafter"/>
</dbReference>
<dbReference type="SUPFAM" id="SSF101931">
    <property type="entry name" value="Pym (Within the bgcn gene intron protein, WIBG), N-terminal domain"/>
    <property type="match status" value="1"/>
</dbReference>
<feature type="domain" description="WIBG Mago-binding" evidence="2">
    <location>
        <begin position="15"/>
        <end position="41"/>
    </location>
</feature>
<evidence type="ECO:0000256" key="1">
    <source>
        <dbReference type="SAM" id="MobiDB-lite"/>
    </source>
</evidence>
<dbReference type="GO" id="GO:0005737">
    <property type="term" value="C:cytoplasm"/>
    <property type="evidence" value="ECO:0007669"/>
    <property type="project" value="TreeGrafter"/>
</dbReference>
<comment type="caution">
    <text evidence="3">The sequence shown here is derived from an EMBL/GenBank/DDBJ whole genome shotgun (WGS) entry which is preliminary data.</text>
</comment>
<dbReference type="GO" id="GO:0003723">
    <property type="term" value="F:RNA binding"/>
    <property type="evidence" value="ECO:0007669"/>
    <property type="project" value="TreeGrafter"/>
</dbReference>
<feature type="region of interest" description="Disordered" evidence="1">
    <location>
        <begin position="170"/>
        <end position="189"/>
    </location>
</feature>